<proteinExistence type="predicted"/>
<keyword evidence="1" id="KW-1133">Transmembrane helix</keyword>
<dbReference type="EMBL" id="MN740936">
    <property type="protein sequence ID" value="QHU18573.1"/>
    <property type="molecule type" value="Genomic_DNA"/>
</dbReference>
<protein>
    <submittedName>
        <fullName evidence="2">Uncharacterized protein</fullName>
    </submittedName>
</protein>
<accession>A0A6C0KMQ8</accession>
<evidence type="ECO:0000256" key="1">
    <source>
        <dbReference type="SAM" id="Phobius"/>
    </source>
</evidence>
<keyword evidence="1" id="KW-0472">Membrane</keyword>
<organism evidence="2">
    <name type="scientific">viral metagenome</name>
    <dbReference type="NCBI Taxonomy" id="1070528"/>
    <lineage>
        <taxon>unclassified sequences</taxon>
        <taxon>metagenomes</taxon>
        <taxon>organismal metagenomes</taxon>
    </lineage>
</organism>
<feature type="transmembrane region" description="Helical" evidence="1">
    <location>
        <begin position="6"/>
        <end position="24"/>
    </location>
</feature>
<sequence length="76" mass="8698">MLKHIRIAPLVLGLVMGIVGILFVNPEKNIIYKYPTPENAEKVVYKDKNGVCYTYKANKVDCDKNESRLKNFPLTK</sequence>
<reference evidence="2" key="1">
    <citation type="journal article" date="2020" name="Nature">
        <title>Giant virus diversity and host interactions through global metagenomics.</title>
        <authorList>
            <person name="Schulz F."/>
            <person name="Roux S."/>
            <person name="Paez-Espino D."/>
            <person name="Jungbluth S."/>
            <person name="Walsh D.A."/>
            <person name="Denef V.J."/>
            <person name="McMahon K.D."/>
            <person name="Konstantinidis K.T."/>
            <person name="Eloe-Fadrosh E.A."/>
            <person name="Kyrpides N.C."/>
            <person name="Woyke T."/>
        </authorList>
    </citation>
    <scope>NUCLEOTIDE SEQUENCE</scope>
    <source>
        <strain evidence="2">GVMAG-S-3300013006-158</strain>
    </source>
</reference>
<evidence type="ECO:0000313" key="2">
    <source>
        <dbReference type="EMBL" id="QHU18573.1"/>
    </source>
</evidence>
<keyword evidence="1" id="KW-0812">Transmembrane</keyword>
<dbReference type="AlphaFoldDB" id="A0A6C0KMQ8"/>
<name>A0A6C0KMQ8_9ZZZZ</name>